<reference evidence="2" key="1">
    <citation type="submission" date="2014-09" db="EMBL/GenBank/DDBJ databases">
        <authorList>
            <person name="Magalhaes I.L.F."/>
            <person name="Oliveira U."/>
            <person name="Santos F.R."/>
            <person name="Vidigal T.H.D.A."/>
            <person name="Brescovit A.D."/>
            <person name="Santos A.J."/>
        </authorList>
    </citation>
    <scope>NUCLEOTIDE SEQUENCE</scope>
    <source>
        <tissue evidence="2">Shoot tissue taken approximately 20 cm above the soil surface</tissue>
    </source>
</reference>
<feature type="transmembrane region" description="Helical" evidence="1">
    <location>
        <begin position="20"/>
        <end position="39"/>
    </location>
</feature>
<sequence length="40" mass="4650">MFMSGWRNPQYIISFVGRKMLPIGLCLVFSLLSFSEFYLG</sequence>
<organism evidence="2">
    <name type="scientific">Arundo donax</name>
    <name type="common">Giant reed</name>
    <name type="synonym">Donax arundinaceus</name>
    <dbReference type="NCBI Taxonomy" id="35708"/>
    <lineage>
        <taxon>Eukaryota</taxon>
        <taxon>Viridiplantae</taxon>
        <taxon>Streptophyta</taxon>
        <taxon>Embryophyta</taxon>
        <taxon>Tracheophyta</taxon>
        <taxon>Spermatophyta</taxon>
        <taxon>Magnoliopsida</taxon>
        <taxon>Liliopsida</taxon>
        <taxon>Poales</taxon>
        <taxon>Poaceae</taxon>
        <taxon>PACMAD clade</taxon>
        <taxon>Arundinoideae</taxon>
        <taxon>Arundineae</taxon>
        <taxon>Arundo</taxon>
    </lineage>
</organism>
<dbReference type="EMBL" id="GBRH01190928">
    <property type="protein sequence ID" value="JAE06968.1"/>
    <property type="molecule type" value="Transcribed_RNA"/>
</dbReference>
<keyword evidence="1" id="KW-0472">Membrane</keyword>
<reference evidence="2" key="2">
    <citation type="journal article" date="2015" name="Data Brief">
        <title>Shoot transcriptome of the giant reed, Arundo donax.</title>
        <authorList>
            <person name="Barrero R.A."/>
            <person name="Guerrero F.D."/>
            <person name="Moolhuijzen P."/>
            <person name="Goolsby J.A."/>
            <person name="Tidwell J."/>
            <person name="Bellgard S.E."/>
            <person name="Bellgard M.I."/>
        </authorList>
    </citation>
    <scope>NUCLEOTIDE SEQUENCE</scope>
    <source>
        <tissue evidence="2">Shoot tissue taken approximately 20 cm above the soil surface</tissue>
    </source>
</reference>
<evidence type="ECO:0000256" key="1">
    <source>
        <dbReference type="SAM" id="Phobius"/>
    </source>
</evidence>
<proteinExistence type="predicted"/>
<accession>A0A0A9FFD2</accession>
<protein>
    <submittedName>
        <fullName evidence="2">Uncharacterized protein</fullName>
    </submittedName>
</protein>
<dbReference type="AlphaFoldDB" id="A0A0A9FFD2"/>
<keyword evidence="1" id="KW-0812">Transmembrane</keyword>
<keyword evidence="1" id="KW-1133">Transmembrane helix</keyword>
<evidence type="ECO:0000313" key="2">
    <source>
        <dbReference type="EMBL" id="JAE06968.1"/>
    </source>
</evidence>
<name>A0A0A9FFD2_ARUDO</name>